<evidence type="ECO:0000313" key="2">
    <source>
        <dbReference type="EMBL" id="TKT90554.1"/>
    </source>
</evidence>
<proteinExistence type="predicted"/>
<sequence>MENLINYLLTFGQLNQQQIDLVKQKARKMSLKKEECFSEAGNIAKQVAFISDGILRVCYYNKKGDEITRYFIEENDFAVDLNSYNYNIPSTEYIQAVSDCELIIFSREAMAELSATIINWDAILNKITSKGLLEKVNRISPVLAEDATTRYPHFLEKFPHLANRIPLSLLASYLG</sequence>
<comment type="caution">
    <text evidence="2">The sequence shown here is derived from an EMBL/GenBank/DDBJ whole genome shotgun (WGS) entry which is preliminary data.</text>
</comment>
<dbReference type="InterPro" id="IPR000595">
    <property type="entry name" value="cNMP-bd_dom"/>
</dbReference>
<dbReference type="Proteomes" id="UP000304900">
    <property type="component" value="Unassembled WGS sequence"/>
</dbReference>
<dbReference type="InterPro" id="IPR018490">
    <property type="entry name" value="cNMP-bd_dom_sf"/>
</dbReference>
<dbReference type="OrthoDB" id="758145at2"/>
<accession>A0A4U6D8P5</accession>
<dbReference type="InterPro" id="IPR014710">
    <property type="entry name" value="RmlC-like_jellyroll"/>
</dbReference>
<gene>
    <name evidence="2" type="ORF">FDK13_19705</name>
</gene>
<name>A0A4U6D8P5_9BACT</name>
<organism evidence="2 3">
    <name type="scientific">Dyadobacter frigoris</name>
    <dbReference type="NCBI Taxonomy" id="2576211"/>
    <lineage>
        <taxon>Bacteria</taxon>
        <taxon>Pseudomonadati</taxon>
        <taxon>Bacteroidota</taxon>
        <taxon>Cytophagia</taxon>
        <taxon>Cytophagales</taxon>
        <taxon>Spirosomataceae</taxon>
        <taxon>Dyadobacter</taxon>
    </lineage>
</organism>
<keyword evidence="3" id="KW-1185">Reference proteome</keyword>
<protein>
    <submittedName>
        <fullName evidence="2">Crp/Fnr family transcriptional regulator</fullName>
    </submittedName>
</protein>
<reference evidence="2 3" key="1">
    <citation type="submission" date="2019-05" db="EMBL/GenBank/DDBJ databases">
        <title>Dyadobacter AR-3-8 sp. nov., isolated from arctic soil.</title>
        <authorList>
            <person name="Chaudhary D.K."/>
        </authorList>
    </citation>
    <scope>NUCLEOTIDE SEQUENCE [LARGE SCALE GENOMIC DNA]</scope>
    <source>
        <strain evidence="2 3">AR-3-8</strain>
    </source>
</reference>
<dbReference type="SUPFAM" id="SSF51206">
    <property type="entry name" value="cAMP-binding domain-like"/>
    <property type="match status" value="1"/>
</dbReference>
<dbReference type="AlphaFoldDB" id="A0A4U6D8P5"/>
<dbReference type="PROSITE" id="PS50042">
    <property type="entry name" value="CNMP_BINDING_3"/>
    <property type="match status" value="1"/>
</dbReference>
<evidence type="ECO:0000259" key="1">
    <source>
        <dbReference type="PROSITE" id="PS50042"/>
    </source>
</evidence>
<dbReference type="RefSeq" id="WP_137341722.1">
    <property type="nucleotide sequence ID" value="NZ_BSQH01000002.1"/>
</dbReference>
<dbReference type="EMBL" id="SZVO01000009">
    <property type="protein sequence ID" value="TKT90554.1"/>
    <property type="molecule type" value="Genomic_DNA"/>
</dbReference>
<evidence type="ECO:0000313" key="3">
    <source>
        <dbReference type="Proteomes" id="UP000304900"/>
    </source>
</evidence>
<feature type="domain" description="Cyclic nucleotide-binding" evidence="1">
    <location>
        <begin position="10"/>
        <end position="113"/>
    </location>
</feature>
<dbReference type="Gene3D" id="2.60.120.10">
    <property type="entry name" value="Jelly Rolls"/>
    <property type="match status" value="1"/>
</dbReference>
<dbReference type="Pfam" id="PF00027">
    <property type="entry name" value="cNMP_binding"/>
    <property type="match status" value="1"/>
</dbReference>